<gene>
    <name evidence="1" type="ORF">ENK44_11805</name>
</gene>
<dbReference type="EMBL" id="DRQG01000109">
    <property type="protein sequence ID" value="HGY56384.1"/>
    <property type="molecule type" value="Genomic_DNA"/>
</dbReference>
<evidence type="ECO:0000313" key="1">
    <source>
        <dbReference type="EMBL" id="HGY56384.1"/>
    </source>
</evidence>
<sequence length="260" mass="29014">MSQTDYKEIEQLLASAEEEKLVKGLKLIKQEIARVGSSEARPLFEMLYSLFYIDPLEYPELVPVLEEAITLTVGFGSWVIPVLLDKLDSGDIKAQMAIAQALGRIGADAVDPLVNEYHIRDDTSKRIFILYALGKIKSPKIVKAVDAALDSCSASDMELRDTATRAIGKFIESIPPEDLPANTKLRIIKSLKANLACENPGVRAKAIRSLCKLAKYGHLNAEEKKEVHTICQRLLGTDEHFDWDRAFVVRKEAQEGLKYL</sequence>
<dbReference type="Gene3D" id="1.25.10.10">
    <property type="entry name" value="Leucine-rich Repeat Variant"/>
    <property type="match status" value="1"/>
</dbReference>
<name>A0A7V4U200_CALAY</name>
<dbReference type="SUPFAM" id="SSF48371">
    <property type="entry name" value="ARM repeat"/>
    <property type="match status" value="1"/>
</dbReference>
<dbReference type="PANTHER" id="PTHR12697">
    <property type="entry name" value="PBS LYASE HEAT-LIKE PROTEIN"/>
    <property type="match status" value="1"/>
</dbReference>
<dbReference type="PANTHER" id="PTHR12697:SF5">
    <property type="entry name" value="DEOXYHYPUSINE HYDROXYLASE"/>
    <property type="match status" value="1"/>
</dbReference>
<dbReference type="Proteomes" id="UP000885779">
    <property type="component" value="Unassembled WGS sequence"/>
</dbReference>
<comment type="caution">
    <text evidence="1">The sequence shown here is derived from an EMBL/GenBank/DDBJ whole genome shotgun (WGS) entry which is preliminary data.</text>
</comment>
<protein>
    <submittedName>
        <fullName evidence="1">HEAT repeat domain-containing protein</fullName>
    </submittedName>
</protein>
<dbReference type="AlphaFoldDB" id="A0A7V4U200"/>
<organism evidence="1">
    <name type="scientific">Caldithrix abyssi</name>
    <dbReference type="NCBI Taxonomy" id="187145"/>
    <lineage>
        <taxon>Bacteria</taxon>
        <taxon>Pseudomonadati</taxon>
        <taxon>Calditrichota</taxon>
        <taxon>Calditrichia</taxon>
        <taxon>Calditrichales</taxon>
        <taxon>Calditrichaceae</taxon>
        <taxon>Caldithrix</taxon>
    </lineage>
</organism>
<dbReference type="InterPro" id="IPR016024">
    <property type="entry name" value="ARM-type_fold"/>
</dbReference>
<reference evidence="1" key="1">
    <citation type="journal article" date="2020" name="mSystems">
        <title>Genome- and Community-Level Interaction Insights into Carbon Utilization and Element Cycling Functions of Hydrothermarchaeota in Hydrothermal Sediment.</title>
        <authorList>
            <person name="Zhou Z."/>
            <person name="Liu Y."/>
            <person name="Xu W."/>
            <person name="Pan J."/>
            <person name="Luo Z.H."/>
            <person name="Li M."/>
        </authorList>
    </citation>
    <scope>NUCLEOTIDE SEQUENCE [LARGE SCALE GENOMIC DNA]</scope>
    <source>
        <strain evidence="1">HyVt-577</strain>
    </source>
</reference>
<dbReference type="InterPro" id="IPR011989">
    <property type="entry name" value="ARM-like"/>
</dbReference>
<accession>A0A7V4U200</accession>
<dbReference type="GO" id="GO:0016491">
    <property type="term" value="F:oxidoreductase activity"/>
    <property type="evidence" value="ECO:0007669"/>
    <property type="project" value="TreeGrafter"/>
</dbReference>
<proteinExistence type="predicted"/>